<dbReference type="KEGG" id="pco:PHACADRAFT_256523"/>
<dbReference type="EMBL" id="JH930472">
    <property type="protein sequence ID" value="EKM55709.1"/>
    <property type="molecule type" value="Genomic_DNA"/>
</dbReference>
<keyword evidence="2" id="KW-1185">Reference proteome</keyword>
<proteinExistence type="predicted"/>
<dbReference type="AlphaFoldDB" id="K5W9Q8"/>
<dbReference type="RefSeq" id="XP_007396028.1">
    <property type="nucleotide sequence ID" value="XM_007395966.1"/>
</dbReference>
<protein>
    <submittedName>
        <fullName evidence="1">Uncharacterized protein</fullName>
    </submittedName>
</protein>
<reference evidence="1 2" key="1">
    <citation type="journal article" date="2012" name="BMC Genomics">
        <title>Comparative genomics of the white-rot fungi, Phanerochaete carnosa and P. chrysosporium, to elucidate the genetic basis of the distinct wood types they colonize.</title>
        <authorList>
            <person name="Suzuki H."/>
            <person name="MacDonald J."/>
            <person name="Syed K."/>
            <person name="Salamov A."/>
            <person name="Hori C."/>
            <person name="Aerts A."/>
            <person name="Henrissat B."/>
            <person name="Wiebenga A."/>
            <person name="vanKuyk P.A."/>
            <person name="Barry K."/>
            <person name="Lindquist E."/>
            <person name="LaButti K."/>
            <person name="Lapidus A."/>
            <person name="Lucas S."/>
            <person name="Coutinho P."/>
            <person name="Gong Y."/>
            <person name="Samejima M."/>
            <person name="Mahadevan R."/>
            <person name="Abou-Zaid M."/>
            <person name="de Vries R.P."/>
            <person name="Igarashi K."/>
            <person name="Yadav J.S."/>
            <person name="Grigoriev I.V."/>
            <person name="Master E.R."/>
        </authorList>
    </citation>
    <scope>NUCLEOTIDE SEQUENCE [LARGE SCALE GENOMIC DNA]</scope>
    <source>
        <strain evidence="1 2">HHB-10118-sp</strain>
    </source>
</reference>
<evidence type="ECO:0000313" key="1">
    <source>
        <dbReference type="EMBL" id="EKM55709.1"/>
    </source>
</evidence>
<dbReference type="GeneID" id="18916607"/>
<dbReference type="OrthoDB" id="3215907at2759"/>
<dbReference type="Proteomes" id="UP000008370">
    <property type="component" value="Unassembled WGS sequence"/>
</dbReference>
<evidence type="ECO:0000313" key="2">
    <source>
        <dbReference type="Proteomes" id="UP000008370"/>
    </source>
</evidence>
<dbReference type="InParanoid" id="K5W9Q8"/>
<gene>
    <name evidence="1" type="ORF">PHACADRAFT_256523</name>
</gene>
<organism evidence="1 2">
    <name type="scientific">Phanerochaete carnosa (strain HHB-10118-sp)</name>
    <name type="common">White-rot fungus</name>
    <name type="synonym">Peniophora carnosa</name>
    <dbReference type="NCBI Taxonomy" id="650164"/>
    <lineage>
        <taxon>Eukaryota</taxon>
        <taxon>Fungi</taxon>
        <taxon>Dikarya</taxon>
        <taxon>Basidiomycota</taxon>
        <taxon>Agaricomycotina</taxon>
        <taxon>Agaricomycetes</taxon>
        <taxon>Polyporales</taxon>
        <taxon>Phanerochaetaceae</taxon>
        <taxon>Phanerochaete</taxon>
    </lineage>
</organism>
<dbReference type="HOGENOM" id="CLU_057550_0_0_1"/>
<sequence>MSGRYDTYDMPPHTCNTLDHCQRARLIRSTRKLGAVLGTTPRFAEADECPLQTQTTSKKTKAARRHASVFTLFPEIASFSELVSRKESTYSTSSSNSSLLSLMQESRPSLDVCPTPKSLKGRRSAEGPRPLVLRINTVPVSHVDTRVPLSSCAGAVPITPTCSDGPQLPSDAEVRRRRMAKLKRTLGENIPPEMVFASLHAEQAPSVTATPPPKRSSEVWVTADRNGTWVGEWNRSDIGEVQRQLRNLRAR</sequence>
<name>K5W9Q8_PHACS</name>
<accession>K5W9Q8</accession>